<proteinExistence type="inferred from homology"/>
<dbReference type="Proteomes" id="UP001064087">
    <property type="component" value="Chromosome"/>
</dbReference>
<organism evidence="4 5">
    <name type="scientific">Roseovarius pelagicus</name>
    <dbReference type="NCBI Taxonomy" id="2980108"/>
    <lineage>
        <taxon>Bacteria</taxon>
        <taxon>Pseudomonadati</taxon>
        <taxon>Pseudomonadota</taxon>
        <taxon>Alphaproteobacteria</taxon>
        <taxon>Rhodobacterales</taxon>
        <taxon>Roseobacteraceae</taxon>
        <taxon>Roseovarius</taxon>
    </lineage>
</organism>
<keyword evidence="5" id="KW-1185">Reference proteome</keyword>
<dbReference type="PROSITE" id="PS01227">
    <property type="entry name" value="UPF0012"/>
    <property type="match status" value="1"/>
</dbReference>
<dbReference type="GO" id="GO:0016787">
    <property type="term" value="F:hydrolase activity"/>
    <property type="evidence" value="ECO:0007669"/>
    <property type="project" value="UniProtKB-KW"/>
</dbReference>
<name>A0ABY6DFR3_9RHOB</name>
<gene>
    <name evidence="4" type="ORF">N7U68_10235</name>
</gene>
<dbReference type="RefSeq" id="WP_263049041.1">
    <property type="nucleotide sequence ID" value="NZ_CP106738.1"/>
</dbReference>
<comment type="similarity">
    <text evidence="1">Belongs to the carbon-nitrogen hydrolase superfamily. NIT1/NIT2 family.</text>
</comment>
<dbReference type="InterPro" id="IPR036526">
    <property type="entry name" value="C-N_Hydrolase_sf"/>
</dbReference>
<accession>A0ABY6DFR3</accession>
<dbReference type="Pfam" id="PF00795">
    <property type="entry name" value="CN_hydrolase"/>
    <property type="match status" value="1"/>
</dbReference>
<evidence type="ECO:0000313" key="5">
    <source>
        <dbReference type="Proteomes" id="UP001064087"/>
    </source>
</evidence>
<dbReference type="CDD" id="cd07576">
    <property type="entry name" value="R-amidase_like"/>
    <property type="match status" value="1"/>
</dbReference>
<dbReference type="SUPFAM" id="SSF56317">
    <property type="entry name" value="Carbon-nitrogen hydrolase"/>
    <property type="match status" value="1"/>
</dbReference>
<evidence type="ECO:0000256" key="2">
    <source>
        <dbReference type="ARBA" id="ARBA00022801"/>
    </source>
</evidence>
<dbReference type="Gene3D" id="3.60.110.10">
    <property type="entry name" value="Carbon-nitrogen hydrolase"/>
    <property type="match status" value="1"/>
</dbReference>
<sequence length="269" mass="28532">MKIALLQCPPPPADPERGLLQIADAAAYAAKDGATVLVTPEMAVTGYALGPDVVAALAEPADGAYYTAIADICRANKIAIAYGFPERGGDGAVYNSVQLVTADGTALTTYRKTHLYGDVDRMQFTAGATLSEVVSLGGLRIALAICYDIEFPELVRAYALAGADLVITPTANMVPYDSVCTRIVPARAEENGIAIAYANYIGEEGDFIYCGRSCIVDPGGRDLARALPRDPVLIMAELPDRRAHEGAHLADRRPDLYAALTMPQPARET</sequence>
<dbReference type="PANTHER" id="PTHR43674">
    <property type="entry name" value="NITRILASE C965.09-RELATED"/>
    <property type="match status" value="1"/>
</dbReference>
<evidence type="ECO:0000259" key="3">
    <source>
        <dbReference type="PROSITE" id="PS50263"/>
    </source>
</evidence>
<protein>
    <submittedName>
        <fullName evidence="4">Carbon-nitrogen hydrolase family protein</fullName>
    </submittedName>
</protein>
<dbReference type="EMBL" id="CP106738">
    <property type="protein sequence ID" value="UXX84987.1"/>
    <property type="molecule type" value="Genomic_DNA"/>
</dbReference>
<dbReference type="InterPro" id="IPR003010">
    <property type="entry name" value="C-N_Hydrolase"/>
</dbReference>
<dbReference type="InterPro" id="IPR044083">
    <property type="entry name" value="RamA-like"/>
</dbReference>
<dbReference type="PROSITE" id="PS50263">
    <property type="entry name" value="CN_HYDROLASE"/>
    <property type="match status" value="1"/>
</dbReference>
<keyword evidence="2 4" id="KW-0378">Hydrolase</keyword>
<evidence type="ECO:0000313" key="4">
    <source>
        <dbReference type="EMBL" id="UXX84987.1"/>
    </source>
</evidence>
<reference evidence="4" key="1">
    <citation type="submission" date="2022-10" db="EMBL/GenBank/DDBJ databases">
        <title>Roseovarius pelagicus sp. nov., isolated from Arctic seawater.</title>
        <authorList>
            <person name="Hong Y.W."/>
            <person name="Hwang C.Y."/>
        </authorList>
    </citation>
    <scope>NUCLEOTIDE SEQUENCE</scope>
    <source>
        <strain evidence="4">HL-MP18</strain>
    </source>
</reference>
<dbReference type="InterPro" id="IPR001110">
    <property type="entry name" value="UPF0012_CS"/>
</dbReference>
<dbReference type="PANTHER" id="PTHR43674:SF2">
    <property type="entry name" value="BETA-UREIDOPROPIONASE"/>
    <property type="match status" value="1"/>
</dbReference>
<dbReference type="InterPro" id="IPR050345">
    <property type="entry name" value="Aliph_Amidase/BUP"/>
</dbReference>
<evidence type="ECO:0000256" key="1">
    <source>
        <dbReference type="ARBA" id="ARBA00010613"/>
    </source>
</evidence>
<feature type="domain" description="CN hydrolase" evidence="3">
    <location>
        <begin position="1"/>
        <end position="240"/>
    </location>
</feature>